<dbReference type="Gene3D" id="2.10.109.10">
    <property type="entry name" value="Umud Fragment, subunit A"/>
    <property type="match status" value="1"/>
</dbReference>
<dbReference type="EMBL" id="JAPRAT010000025">
    <property type="protein sequence ID" value="MCZ0703949.1"/>
    <property type="molecule type" value="Genomic_DNA"/>
</dbReference>
<feature type="transmembrane region" description="Helical" evidence="7">
    <location>
        <begin position="12"/>
        <end position="37"/>
    </location>
</feature>
<dbReference type="PRINTS" id="PR00727">
    <property type="entry name" value="LEADERPTASE"/>
</dbReference>
<name>A0A9J6RES0_9BACI</name>
<accession>A0A9J6RES0</accession>
<reference evidence="9" key="1">
    <citation type="submission" date="2022-11" db="EMBL/GenBank/DDBJ databases">
        <title>WGS of Natronobacillus azotifigens 24KS-1, an anaerobic diazotrophic haloalkaliphile from soda-rich habitats.</title>
        <authorList>
            <person name="Sorokin D.Y."/>
            <person name="Merkel A.Y."/>
        </authorList>
    </citation>
    <scope>NUCLEOTIDE SEQUENCE</scope>
    <source>
        <strain evidence="9">24KS-1</strain>
    </source>
</reference>
<evidence type="ECO:0000256" key="2">
    <source>
        <dbReference type="ARBA" id="ARBA00004401"/>
    </source>
</evidence>
<evidence type="ECO:0000256" key="1">
    <source>
        <dbReference type="ARBA" id="ARBA00000677"/>
    </source>
</evidence>
<comment type="similarity">
    <text evidence="3 7">Belongs to the peptidase S26 family.</text>
</comment>
<dbReference type="PANTHER" id="PTHR43390:SF1">
    <property type="entry name" value="CHLOROPLAST PROCESSING PEPTIDASE"/>
    <property type="match status" value="1"/>
</dbReference>
<dbReference type="InterPro" id="IPR000223">
    <property type="entry name" value="Pept_S26A_signal_pept_1"/>
</dbReference>
<keyword evidence="5 7" id="KW-0378">Hydrolase</keyword>
<feature type="active site" evidence="6">
    <location>
        <position position="40"/>
    </location>
</feature>
<dbReference type="PANTHER" id="PTHR43390">
    <property type="entry name" value="SIGNAL PEPTIDASE I"/>
    <property type="match status" value="1"/>
</dbReference>
<dbReference type="AlphaFoldDB" id="A0A9J6RES0"/>
<evidence type="ECO:0000256" key="6">
    <source>
        <dbReference type="PIRSR" id="PIRSR600223-1"/>
    </source>
</evidence>
<dbReference type="RefSeq" id="WP_268780714.1">
    <property type="nucleotide sequence ID" value="NZ_JAPRAT010000025.1"/>
</dbReference>
<evidence type="ECO:0000256" key="4">
    <source>
        <dbReference type="ARBA" id="ARBA00013208"/>
    </source>
</evidence>
<keyword evidence="7" id="KW-1133">Transmembrane helix</keyword>
<dbReference type="PROSITE" id="PS00761">
    <property type="entry name" value="SPASE_I_3"/>
    <property type="match status" value="1"/>
</dbReference>
<keyword evidence="7" id="KW-0645">Protease</keyword>
<dbReference type="GO" id="GO:0006465">
    <property type="term" value="P:signal peptide processing"/>
    <property type="evidence" value="ECO:0007669"/>
    <property type="project" value="InterPro"/>
</dbReference>
<dbReference type="InterPro" id="IPR019758">
    <property type="entry name" value="Pept_S26A_signal_pept_1_CS"/>
</dbReference>
<dbReference type="GO" id="GO:0009003">
    <property type="term" value="F:signal peptidase activity"/>
    <property type="evidence" value="ECO:0007669"/>
    <property type="project" value="UniProtKB-EC"/>
</dbReference>
<dbReference type="GO" id="GO:0005886">
    <property type="term" value="C:plasma membrane"/>
    <property type="evidence" value="ECO:0007669"/>
    <property type="project" value="UniProtKB-SubCell"/>
</dbReference>
<dbReference type="NCBIfam" id="TIGR02227">
    <property type="entry name" value="sigpep_I_bact"/>
    <property type="match status" value="1"/>
</dbReference>
<keyword evidence="10" id="KW-1185">Reference proteome</keyword>
<evidence type="ECO:0000256" key="5">
    <source>
        <dbReference type="ARBA" id="ARBA00022801"/>
    </source>
</evidence>
<evidence type="ECO:0000256" key="3">
    <source>
        <dbReference type="ARBA" id="ARBA00009370"/>
    </source>
</evidence>
<evidence type="ECO:0000313" key="9">
    <source>
        <dbReference type="EMBL" id="MCZ0703949.1"/>
    </source>
</evidence>
<dbReference type="InterPro" id="IPR019533">
    <property type="entry name" value="Peptidase_S26"/>
</dbReference>
<comment type="catalytic activity">
    <reaction evidence="1 7">
        <text>Cleavage of hydrophobic, N-terminal signal or leader sequences from secreted and periplasmic proteins.</text>
        <dbReference type="EC" id="3.4.21.89"/>
    </reaction>
</comment>
<dbReference type="Pfam" id="PF10502">
    <property type="entry name" value="Peptidase_S26"/>
    <property type="match status" value="1"/>
</dbReference>
<evidence type="ECO:0000256" key="7">
    <source>
        <dbReference type="RuleBase" id="RU362042"/>
    </source>
</evidence>
<dbReference type="EC" id="3.4.21.89" evidence="4 7"/>
<comment type="subcellular location">
    <subcellularLocation>
        <location evidence="2">Cell membrane</location>
        <topology evidence="2">Single-pass type II membrane protein</topology>
    </subcellularLocation>
    <subcellularLocation>
        <location evidence="7">Membrane</location>
        <topology evidence="7">Single-pass type II membrane protein</topology>
    </subcellularLocation>
</comment>
<feature type="domain" description="Peptidase S26" evidence="8">
    <location>
        <begin position="11"/>
        <end position="163"/>
    </location>
</feature>
<evidence type="ECO:0000313" key="10">
    <source>
        <dbReference type="Proteomes" id="UP001084197"/>
    </source>
</evidence>
<proteinExistence type="inferred from homology"/>
<dbReference type="CDD" id="cd06530">
    <property type="entry name" value="S26_SPase_I"/>
    <property type="match status" value="1"/>
</dbReference>
<keyword evidence="7" id="KW-0812">Transmembrane</keyword>
<comment type="caution">
    <text evidence="9">The sequence shown here is derived from an EMBL/GenBank/DDBJ whole genome shotgun (WGS) entry which is preliminary data.</text>
</comment>
<evidence type="ECO:0000259" key="8">
    <source>
        <dbReference type="Pfam" id="PF10502"/>
    </source>
</evidence>
<dbReference type="InterPro" id="IPR036286">
    <property type="entry name" value="LexA/Signal_pep-like_sf"/>
</dbReference>
<organism evidence="9 10">
    <name type="scientific">Natronobacillus azotifigens</name>
    <dbReference type="NCBI Taxonomy" id="472978"/>
    <lineage>
        <taxon>Bacteria</taxon>
        <taxon>Bacillati</taxon>
        <taxon>Bacillota</taxon>
        <taxon>Bacilli</taxon>
        <taxon>Bacillales</taxon>
        <taxon>Bacillaceae</taxon>
        <taxon>Natronobacillus</taxon>
    </lineage>
</organism>
<dbReference type="GO" id="GO:0004252">
    <property type="term" value="F:serine-type endopeptidase activity"/>
    <property type="evidence" value="ECO:0007669"/>
    <property type="project" value="InterPro"/>
</dbReference>
<feature type="active site" evidence="6">
    <location>
        <position position="80"/>
    </location>
</feature>
<dbReference type="Proteomes" id="UP001084197">
    <property type="component" value="Unassembled WGS sequence"/>
</dbReference>
<dbReference type="InterPro" id="IPR019757">
    <property type="entry name" value="Pept_S26A_signal_pept_1_Lys-AS"/>
</dbReference>
<keyword evidence="7" id="KW-0472">Membrane</keyword>
<dbReference type="SUPFAM" id="SSF51306">
    <property type="entry name" value="LexA/Signal peptidase"/>
    <property type="match status" value="1"/>
</dbReference>
<gene>
    <name evidence="9" type="primary">lepB</name>
    <name evidence="9" type="ORF">OWO01_12075</name>
</gene>
<sequence>MFEKPHNKLLKVGKVLILILIIYILMRSFVFSTAVVVGDSMFPTIKNNQKIITNTLIYSFNEPSRGEVIVIDRDEKVYIKRIIGLPGETISIINQQLYIDGIPYQQTFITDAQSFRTHDVNPIKIPDGYYYVIGDNRRNSRDSRNSLGFVSKKNIIGRAEFIIQPLVDWAVIE</sequence>
<protein>
    <recommendedName>
        <fullName evidence="4 7">Signal peptidase I</fullName>
        <ecNumber evidence="4 7">3.4.21.89</ecNumber>
    </recommendedName>
</protein>
<dbReference type="PROSITE" id="PS00760">
    <property type="entry name" value="SPASE_I_2"/>
    <property type="match status" value="1"/>
</dbReference>